<keyword evidence="1" id="KW-0812">Transmembrane</keyword>
<proteinExistence type="predicted"/>
<evidence type="ECO:0000313" key="2">
    <source>
        <dbReference type="EMBL" id="KAH8079404.1"/>
    </source>
</evidence>
<comment type="caution">
    <text evidence="2">The sequence shown here is derived from an EMBL/GenBank/DDBJ whole genome shotgun (WGS) entry which is preliminary data.</text>
</comment>
<dbReference type="Proteomes" id="UP000813824">
    <property type="component" value="Unassembled WGS sequence"/>
</dbReference>
<feature type="transmembrane region" description="Helical" evidence="1">
    <location>
        <begin position="105"/>
        <end position="135"/>
    </location>
</feature>
<feature type="transmembrane region" description="Helical" evidence="1">
    <location>
        <begin position="155"/>
        <end position="174"/>
    </location>
</feature>
<reference evidence="2" key="1">
    <citation type="journal article" date="2021" name="New Phytol.">
        <title>Evolutionary innovations through gain and loss of genes in the ectomycorrhizal Boletales.</title>
        <authorList>
            <person name="Wu G."/>
            <person name="Miyauchi S."/>
            <person name="Morin E."/>
            <person name="Kuo A."/>
            <person name="Drula E."/>
            <person name="Varga T."/>
            <person name="Kohler A."/>
            <person name="Feng B."/>
            <person name="Cao Y."/>
            <person name="Lipzen A."/>
            <person name="Daum C."/>
            <person name="Hundley H."/>
            <person name="Pangilinan J."/>
            <person name="Johnson J."/>
            <person name="Barry K."/>
            <person name="LaButti K."/>
            <person name="Ng V."/>
            <person name="Ahrendt S."/>
            <person name="Min B."/>
            <person name="Choi I.G."/>
            <person name="Park H."/>
            <person name="Plett J.M."/>
            <person name="Magnuson J."/>
            <person name="Spatafora J.W."/>
            <person name="Nagy L.G."/>
            <person name="Henrissat B."/>
            <person name="Grigoriev I.V."/>
            <person name="Yang Z.L."/>
            <person name="Xu J."/>
            <person name="Martin F.M."/>
        </authorList>
    </citation>
    <scope>NUCLEOTIDE SEQUENCE</scope>
    <source>
        <strain evidence="2">KKN 215</strain>
    </source>
</reference>
<gene>
    <name evidence="2" type="ORF">BXZ70DRAFT_647216</name>
</gene>
<keyword evidence="1" id="KW-0472">Membrane</keyword>
<organism evidence="2 3">
    <name type="scientific">Cristinia sonorae</name>
    <dbReference type="NCBI Taxonomy" id="1940300"/>
    <lineage>
        <taxon>Eukaryota</taxon>
        <taxon>Fungi</taxon>
        <taxon>Dikarya</taxon>
        <taxon>Basidiomycota</taxon>
        <taxon>Agaricomycotina</taxon>
        <taxon>Agaricomycetes</taxon>
        <taxon>Agaricomycetidae</taxon>
        <taxon>Agaricales</taxon>
        <taxon>Pleurotineae</taxon>
        <taxon>Stephanosporaceae</taxon>
        <taxon>Cristinia</taxon>
    </lineage>
</organism>
<evidence type="ECO:0000313" key="3">
    <source>
        <dbReference type="Proteomes" id="UP000813824"/>
    </source>
</evidence>
<sequence length="215" mass="24356">MRPLISTTNVLLSDSDLEYPEERGLGVTRRLRVTGLRLLNTVLLAGLGIVKAVLAARGQSVVPSVLDWVLGVVWAILLYWIGFVEEIRPRVWWWFLHRDYAPEVWIFFARFPGAVILAFVQGLLLPLLSALLLMLPQLLGLVLAWDRVTGPVGGFRYVFGTQISWMLCAALFRIESYRLCGLSPRSDDLSGLWRVSCLLRCWNECTLLSPRLTLM</sequence>
<dbReference type="OrthoDB" id="3058001at2759"/>
<keyword evidence="3" id="KW-1185">Reference proteome</keyword>
<dbReference type="AlphaFoldDB" id="A0A8K0UER3"/>
<feature type="transmembrane region" description="Helical" evidence="1">
    <location>
        <begin position="68"/>
        <end position="84"/>
    </location>
</feature>
<dbReference type="EMBL" id="JAEVFJ010000056">
    <property type="protein sequence ID" value="KAH8079404.1"/>
    <property type="molecule type" value="Genomic_DNA"/>
</dbReference>
<accession>A0A8K0UER3</accession>
<name>A0A8K0UER3_9AGAR</name>
<keyword evidence="1" id="KW-1133">Transmembrane helix</keyword>
<evidence type="ECO:0000256" key="1">
    <source>
        <dbReference type="SAM" id="Phobius"/>
    </source>
</evidence>
<protein>
    <submittedName>
        <fullName evidence="2">Uncharacterized protein</fullName>
    </submittedName>
</protein>
<feature type="transmembrane region" description="Helical" evidence="1">
    <location>
        <begin position="38"/>
        <end position="56"/>
    </location>
</feature>